<dbReference type="AlphaFoldDB" id="A0A7I8VEW2"/>
<dbReference type="Proteomes" id="UP000549394">
    <property type="component" value="Unassembled WGS sequence"/>
</dbReference>
<dbReference type="PIRSF" id="PIRSF015592">
    <property type="entry name" value="Prld-crbxl_pptds"/>
    <property type="match status" value="1"/>
</dbReference>
<keyword evidence="3" id="KW-0645">Protease</keyword>
<evidence type="ECO:0000256" key="4">
    <source>
        <dbReference type="ARBA" id="ARBA00022801"/>
    </source>
</evidence>
<organism evidence="6 7">
    <name type="scientific">Dimorphilus gyrociliatus</name>
    <dbReference type="NCBI Taxonomy" id="2664684"/>
    <lineage>
        <taxon>Eukaryota</taxon>
        <taxon>Metazoa</taxon>
        <taxon>Spiralia</taxon>
        <taxon>Lophotrochozoa</taxon>
        <taxon>Annelida</taxon>
        <taxon>Polychaeta</taxon>
        <taxon>Polychaeta incertae sedis</taxon>
        <taxon>Dinophilidae</taxon>
        <taxon>Dimorphilus</taxon>
    </lineage>
</organism>
<evidence type="ECO:0000256" key="3">
    <source>
        <dbReference type="ARBA" id="ARBA00022670"/>
    </source>
</evidence>
<dbReference type="GO" id="GO:0006508">
    <property type="term" value="P:proteolysis"/>
    <property type="evidence" value="ECO:0007669"/>
    <property type="project" value="UniProtKB-KW"/>
</dbReference>
<evidence type="ECO:0000313" key="7">
    <source>
        <dbReference type="Proteomes" id="UP000549394"/>
    </source>
</evidence>
<keyword evidence="2" id="KW-0963">Cytoplasm</keyword>
<gene>
    <name evidence="6" type="ORF">DGYR_LOCUS3087</name>
</gene>
<keyword evidence="4" id="KW-0378">Hydrolase</keyword>
<accession>A0A7I8VEW2</accession>
<name>A0A7I8VEW2_9ANNE</name>
<dbReference type="PANTHER" id="PTHR23402:SF1">
    <property type="entry name" value="PYROGLUTAMYL-PEPTIDASE I"/>
    <property type="match status" value="1"/>
</dbReference>
<dbReference type="GO" id="GO:0005829">
    <property type="term" value="C:cytosol"/>
    <property type="evidence" value="ECO:0007669"/>
    <property type="project" value="InterPro"/>
</dbReference>
<evidence type="ECO:0000313" key="6">
    <source>
        <dbReference type="EMBL" id="CAD5114218.1"/>
    </source>
</evidence>
<dbReference type="InterPro" id="IPR016125">
    <property type="entry name" value="Peptidase_C15-like"/>
</dbReference>
<reference evidence="6 7" key="1">
    <citation type="submission" date="2020-08" db="EMBL/GenBank/DDBJ databases">
        <authorList>
            <person name="Hejnol A."/>
        </authorList>
    </citation>
    <scope>NUCLEOTIDE SEQUENCE [LARGE SCALE GENOMIC DNA]</scope>
</reference>
<dbReference type="InterPro" id="IPR000816">
    <property type="entry name" value="Peptidase_C15"/>
</dbReference>
<dbReference type="PRINTS" id="PR00706">
    <property type="entry name" value="PYROGLUPTASE"/>
</dbReference>
<dbReference type="CDD" id="cd00501">
    <property type="entry name" value="Peptidase_C15"/>
    <property type="match status" value="1"/>
</dbReference>
<dbReference type="EMBL" id="CAJFCJ010000005">
    <property type="protein sequence ID" value="CAD5114218.1"/>
    <property type="molecule type" value="Genomic_DNA"/>
</dbReference>
<evidence type="ECO:0000256" key="5">
    <source>
        <dbReference type="ARBA" id="ARBA00022807"/>
    </source>
</evidence>
<dbReference type="PANTHER" id="PTHR23402">
    <property type="entry name" value="PROTEASE FAMILY C15 PYROGLUTAMYL-PEPTIDASE I-RELATED"/>
    <property type="match status" value="1"/>
</dbReference>
<proteinExistence type="inferred from homology"/>
<evidence type="ECO:0000256" key="1">
    <source>
        <dbReference type="ARBA" id="ARBA00006641"/>
    </source>
</evidence>
<dbReference type="InterPro" id="IPR036440">
    <property type="entry name" value="Peptidase_C15-like_sf"/>
</dbReference>
<dbReference type="OrthoDB" id="407146at2759"/>
<evidence type="ECO:0000256" key="2">
    <source>
        <dbReference type="ARBA" id="ARBA00022490"/>
    </source>
</evidence>
<comment type="similarity">
    <text evidence="1">Belongs to the peptidase C15 family.</text>
</comment>
<protein>
    <submittedName>
        <fullName evidence="6">Uncharacterized protein</fullName>
    </submittedName>
</protein>
<comment type="caution">
    <text evidence="6">The sequence shown here is derived from an EMBL/GenBank/DDBJ whole genome shotgun (WGS) entry which is preliminary data.</text>
</comment>
<keyword evidence="5" id="KW-0788">Thiol protease</keyword>
<dbReference type="Gene3D" id="3.40.630.20">
    <property type="entry name" value="Peptidase C15, pyroglutamyl peptidase I-like"/>
    <property type="match status" value="1"/>
</dbReference>
<keyword evidence="7" id="KW-1185">Reference proteome</keyword>
<dbReference type="GO" id="GO:0016920">
    <property type="term" value="F:pyroglutamyl-peptidase activity"/>
    <property type="evidence" value="ECO:0007669"/>
    <property type="project" value="InterPro"/>
</dbReference>
<dbReference type="Pfam" id="PF01470">
    <property type="entry name" value="Peptidase_C15"/>
    <property type="match status" value="1"/>
</dbReference>
<dbReference type="SUPFAM" id="SSF53182">
    <property type="entry name" value="Pyrrolidone carboxyl peptidase (pyroglutamate aminopeptidase)"/>
    <property type="match status" value="1"/>
</dbReference>
<sequence>MKKVILVTGFGSFGDYVENPSWLAVKKLHEMGIETDDFLLVIQEVPVSYETVKKTVPMLWKEYNPELVIHVGVSAKANCITLEECAHNCSYNLCDVNSSLPEGNVCKENGEDCIHSKLDLKIICTNMNENYPIKATISNDAGRYLCEYIYYMSLCENDRRTLFIHVPPENKPYTITELAEGLRFVINDILKQIK</sequence>